<dbReference type="InterPro" id="IPR042105">
    <property type="entry name" value="Ribosomal_bL31_sf"/>
</dbReference>
<dbReference type="GO" id="GO:0005840">
    <property type="term" value="C:ribosome"/>
    <property type="evidence" value="ECO:0007669"/>
    <property type="project" value="UniProtKB-KW"/>
</dbReference>
<evidence type="ECO:0000256" key="4">
    <source>
        <dbReference type="ARBA" id="ARBA00022980"/>
    </source>
</evidence>
<dbReference type="AlphaFoldDB" id="F3ZX08"/>
<proteinExistence type="inferred from homology"/>
<feature type="binding site" evidence="7">
    <location>
        <position position="41"/>
    </location>
    <ligand>
        <name>Zn(2+)</name>
        <dbReference type="ChEBI" id="CHEBI:29105"/>
    </ligand>
</feature>
<accession>F3ZX08</accession>
<name>F3ZX08_MAHA5</name>
<feature type="binding site" evidence="7">
    <location>
        <position position="18"/>
    </location>
    <ligand>
        <name>Zn(2+)</name>
        <dbReference type="ChEBI" id="CHEBI:29105"/>
    </ligand>
</feature>
<evidence type="ECO:0000313" key="9">
    <source>
        <dbReference type="Proteomes" id="UP000008457"/>
    </source>
</evidence>
<dbReference type="Pfam" id="PF01197">
    <property type="entry name" value="Ribosomal_L31"/>
    <property type="match status" value="1"/>
</dbReference>
<dbReference type="GO" id="GO:0003735">
    <property type="term" value="F:structural constituent of ribosome"/>
    <property type="evidence" value="ECO:0007669"/>
    <property type="project" value="InterPro"/>
</dbReference>
<gene>
    <name evidence="7" type="primary">rpmE</name>
    <name evidence="8" type="ordered locus">Mahau_0239</name>
</gene>
<evidence type="ECO:0000256" key="1">
    <source>
        <dbReference type="ARBA" id="ARBA00009296"/>
    </source>
</evidence>
<dbReference type="PANTHER" id="PTHR33280:SF1">
    <property type="entry name" value="LARGE RIBOSOMAL SUBUNIT PROTEIN BL31C"/>
    <property type="match status" value="1"/>
</dbReference>
<dbReference type="GO" id="GO:1990904">
    <property type="term" value="C:ribonucleoprotein complex"/>
    <property type="evidence" value="ECO:0007669"/>
    <property type="project" value="UniProtKB-KW"/>
</dbReference>
<dbReference type="NCBIfam" id="NF001809">
    <property type="entry name" value="PRK00528.1"/>
    <property type="match status" value="1"/>
</dbReference>
<dbReference type="NCBIfam" id="NF000612">
    <property type="entry name" value="PRK00019.1"/>
    <property type="match status" value="1"/>
</dbReference>
<feature type="binding site" evidence="7">
    <location>
        <position position="20"/>
    </location>
    <ligand>
        <name>Zn(2+)</name>
        <dbReference type="ChEBI" id="CHEBI:29105"/>
    </ligand>
</feature>
<comment type="subunit">
    <text evidence="7">Part of the 50S ribosomal subunit.</text>
</comment>
<dbReference type="PANTHER" id="PTHR33280">
    <property type="entry name" value="50S RIBOSOMAL PROTEIN L31, CHLOROPLASTIC"/>
    <property type="match status" value="1"/>
</dbReference>
<comment type="cofactor">
    <cofactor evidence="7">
        <name>Zn(2+)</name>
        <dbReference type="ChEBI" id="CHEBI:29105"/>
    </cofactor>
    <text evidence="7">Binds 1 zinc ion per subunit.</text>
</comment>
<dbReference type="EMBL" id="CP002360">
    <property type="protein sequence ID" value="AEE95457.1"/>
    <property type="molecule type" value="Genomic_DNA"/>
</dbReference>
<comment type="similarity">
    <text evidence="1 7">Belongs to the bacterial ribosomal protein bL31 family. Type A subfamily.</text>
</comment>
<dbReference type="GO" id="GO:0046872">
    <property type="term" value="F:metal ion binding"/>
    <property type="evidence" value="ECO:0007669"/>
    <property type="project" value="UniProtKB-KW"/>
</dbReference>
<feature type="binding site" evidence="7">
    <location>
        <position position="38"/>
    </location>
    <ligand>
        <name>Zn(2+)</name>
        <dbReference type="ChEBI" id="CHEBI:29105"/>
    </ligand>
</feature>
<dbReference type="InterPro" id="IPR034704">
    <property type="entry name" value="Ribosomal_bL28/bL31-like_sf"/>
</dbReference>
<keyword evidence="5 7" id="KW-0687">Ribonucleoprotein</keyword>
<evidence type="ECO:0000256" key="2">
    <source>
        <dbReference type="ARBA" id="ARBA00022730"/>
    </source>
</evidence>
<dbReference type="GO" id="GO:0019843">
    <property type="term" value="F:rRNA binding"/>
    <property type="evidence" value="ECO:0007669"/>
    <property type="project" value="UniProtKB-KW"/>
</dbReference>
<dbReference type="KEGG" id="mas:Mahau_0239"/>
<keyword evidence="3 7" id="KW-0694">RNA-binding</keyword>
<evidence type="ECO:0000256" key="3">
    <source>
        <dbReference type="ARBA" id="ARBA00022884"/>
    </source>
</evidence>
<dbReference type="InterPro" id="IPR002150">
    <property type="entry name" value="Ribosomal_bL31"/>
</dbReference>
<reference evidence="8 9" key="2">
    <citation type="journal article" date="2011" name="Stand. Genomic Sci.">
        <title>Complete genome sequence of Mahella australiensis type strain (50-1 BON).</title>
        <authorList>
            <person name="Sikorski J."/>
            <person name="Teshima H."/>
            <person name="Nolan M."/>
            <person name="Lucas S."/>
            <person name="Hammon N."/>
            <person name="Deshpande S."/>
            <person name="Cheng J.F."/>
            <person name="Pitluck S."/>
            <person name="Liolios K."/>
            <person name="Pagani I."/>
            <person name="Ivanova N."/>
            <person name="Huntemann M."/>
            <person name="Mavromatis K."/>
            <person name="Ovchinikova G."/>
            <person name="Pati A."/>
            <person name="Tapia R."/>
            <person name="Han C."/>
            <person name="Goodwin L."/>
            <person name="Chen A."/>
            <person name="Palaniappan K."/>
            <person name="Land M."/>
            <person name="Hauser L."/>
            <person name="Ngatchou-Djao O.D."/>
            <person name="Rohde M."/>
            <person name="Pukall R."/>
            <person name="Spring S."/>
            <person name="Abt B."/>
            <person name="Goker M."/>
            <person name="Detter J.C."/>
            <person name="Woyke T."/>
            <person name="Bristow J."/>
            <person name="Markowitz V."/>
            <person name="Hugenholtz P."/>
            <person name="Eisen J.A."/>
            <person name="Kyrpides N.C."/>
            <person name="Klenk H.P."/>
            <person name="Lapidus A."/>
        </authorList>
    </citation>
    <scope>NUCLEOTIDE SEQUENCE [LARGE SCALE GENOMIC DNA]</scope>
    <source>
        <strain evidence="9">DSM 15567 / CIP 107919 / 50-1 BON</strain>
    </source>
</reference>
<sequence>MMKENIHPTYYKDAKVICACGNTFTTGSTKKEIHVEMCSQCHPFFTGKQKLVDTGGRVERFRQRYGLKEDQ</sequence>
<dbReference type="SUPFAM" id="SSF143800">
    <property type="entry name" value="L28p-like"/>
    <property type="match status" value="1"/>
</dbReference>
<protein>
    <recommendedName>
        <fullName evidence="6 7">Large ribosomal subunit protein bL31</fullName>
    </recommendedName>
</protein>
<keyword evidence="9" id="KW-1185">Reference proteome</keyword>
<keyword evidence="7" id="KW-0479">Metal-binding</keyword>
<dbReference type="Gene3D" id="4.10.830.30">
    <property type="entry name" value="Ribosomal protein L31"/>
    <property type="match status" value="1"/>
</dbReference>
<dbReference type="HAMAP" id="MF_00501">
    <property type="entry name" value="Ribosomal_bL31_1"/>
    <property type="match status" value="1"/>
</dbReference>
<comment type="function">
    <text evidence="7">Binds the 23S rRNA.</text>
</comment>
<evidence type="ECO:0000256" key="5">
    <source>
        <dbReference type="ARBA" id="ARBA00023274"/>
    </source>
</evidence>
<dbReference type="PRINTS" id="PR01249">
    <property type="entry name" value="RIBOSOMALL31"/>
</dbReference>
<evidence type="ECO:0000256" key="6">
    <source>
        <dbReference type="ARBA" id="ARBA00035687"/>
    </source>
</evidence>
<dbReference type="STRING" id="697281.Mahau_0239"/>
<dbReference type="GO" id="GO:0006412">
    <property type="term" value="P:translation"/>
    <property type="evidence" value="ECO:0007669"/>
    <property type="project" value="UniProtKB-UniRule"/>
</dbReference>
<dbReference type="HOGENOM" id="CLU_114306_4_0_9"/>
<dbReference type="Proteomes" id="UP000008457">
    <property type="component" value="Chromosome"/>
</dbReference>
<dbReference type="eggNOG" id="COG0254">
    <property type="taxonomic scope" value="Bacteria"/>
</dbReference>
<keyword evidence="7" id="KW-0862">Zinc</keyword>
<keyword evidence="4 7" id="KW-0689">Ribosomal protein</keyword>
<reference evidence="9" key="1">
    <citation type="submission" date="2010-11" db="EMBL/GenBank/DDBJ databases">
        <title>The complete genome of Mahella australiensis DSM 15567.</title>
        <authorList>
            <consortium name="US DOE Joint Genome Institute (JGI-PGF)"/>
            <person name="Lucas S."/>
            <person name="Copeland A."/>
            <person name="Lapidus A."/>
            <person name="Bruce D."/>
            <person name="Goodwin L."/>
            <person name="Pitluck S."/>
            <person name="Kyrpides N."/>
            <person name="Mavromatis K."/>
            <person name="Pagani I."/>
            <person name="Ivanova N."/>
            <person name="Teshima H."/>
            <person name="Brettin T."/>
            <person name="Detter J.C."/>
            <person name="Han C."/>
            <person name="Tapia R."/>
            <person name="Land M."/>
            <person name="Hauser L."/>
            <person name="Markowitz V."/>
            <person name="Cheng J.-F."/>
            <person name="Hugenholtz P."/>
            <person name="Woyke T."/>
            <person name="Wu D."/>
            <person name="Spring S."/>
            <person name="Pukall R."/>
            <person name="Steenblock K."/>
            <person name="Schneider S."/>
            <person name="Klenk H.-P."/>
            <person name="Eisen J.A."/>
        </authorList>
    </citation>
    <scope>NUCLEOTIDE SEQUENCE [LARGE SCALE GENOMIC DNA]</scope>
    <source>
        <strain evidence="9">DSM 15567 / CIP 107919 / 50-1 BON</strain>
    </source>
</reference>
<evidence type="ECO:0000256" key="7">
    <source>
        <dbReference type="HAMAP-Rule" id="MF_00501"/>
    </source>
</evidence>
<organism evidence="8 9">
    <name type="scientific">Mahella australiensis (strain DSM 15567 / CIP 107919 / 50-1 BON)</name>
    <dbReference type="NCBI Taxonomy" id="697281"/>
    <lineage>
        <taxon>Bacteria</taxon>
        <taxon>Bacillati</taxon>
        <taxon>Bacillota</taxon>
        <taxon>Clostridia</taxon>
        <taxon>Thermoanaerobacterales</taxon>
        <taxon>Thermoanaerobacterales Family IV. Incertae Sedis</taxon>
        <taxon>Mahella</taxon>
    </lineage>
</organism>
<dbReference type="InterPro" id="IPR027491">
    <property type="entry name" value="Ribosomal_bL31_A"/>
</dbReference>
<dbReference type="NCBIfam" id="TIGR00105">
    <property type="entry name" value="L31"/>
    <property type="match status" value="1"/>
</dbReference>
<evidence type="ECO:0000313" key="8">
    <source>
        <dbReference type="EMBL" id="AEE95457.1"/>
    </source>
</evidence>
<keyword evidence="2 7" id="KW-0699">rRNA-binding</keyword>